<organism evidence="1 2">
    <name type="scientific">Roseateles saccharophilus</name>
    <name type="common">Pseudomonas saccharophila</name>
    <dbReference type="NCBI Taxonomy" id="304"/>
    <lineage>
        <taxon>Bacteria</taxon>
        <taxon>Pseudomonadati</taxon>
        <taxon>Pseudomonadota</taxon>
        <taxon>Betaproteobacteria</taxon>
        <taxon>Burkholderiales</taxon>
        <taxon>Sphaerotilaceae</taxon>
        <taxon>Roseateles</taxon>
    </lineage>
</organism>
<keyword evidence="2" id="KW-1185">Reference proteome</keyword>
<evidence type="ECO:0000313" key="1">
    <source>
        <dbReference type="EMBL" id="TCU92144.1"/>
    </source>
</evidence>
<dbReference type="AlphaFoldDB" id="A0A4R3UQ69"/>
<protein>
    <submittedName>
        <fullName evidence="1">Uncharacterized protein</fullName>
    </submittedName>
</protein>
<reference evidence="1 2" key="1">
    <citation type="submission" date="2019-03" db="EMBL/GenBank/DDBJ databases">
        <title>Genomic Encyclopedia of Type Strains, Phase IV (KMG-IV): sequencing the most valuable type-strain genomes for metagenomic binning, comparative biology and taxonomic classification.</title>
        <authorList>
            <person name="Goeker M."/>
        </authorList>
    </citation>
    <scope>NUCLEOTIDE SEQUENCE [LARGE SCALE GENOMIC DNA]</scope>
    <source>
        <strain evidence="1 2">DSM 654</strain>
    </source>
</reference>
<name>A0A4R3UQ69_ROSSA</name>
<dbReference type="EMBL" id="SMBU01000023">
    <property type="protein sequence ID" value="TCU92144.1"/>
    <property type="molecule type" value="Genomic_DNA"/>
</dbReference>
<dbReference type="RefSeq" id="WP_132574001.1">
    <property type="nucleotide sequence ID" value="NZ_CBCSGL010000020.1"/>
</dbReference>
<comment type="caution">
    <text evidence="1">The sequence shown here is derived from an EMBL/GenBank/DDBJ whole genome shotgun (WGS) entry which is preliminary data.</text>
</comment>
<gene>
    <name evidence="1" type="ORF">EV671_10239</name>
</gene>
<dbReference type="Proteomes" id="UP000295110">
    <property type="component" value="Unassembled WGS sequence"/>
</dbReference>
<proteinExistence type="predicted"/>
<sequence>MAELPSDSHAWDHVLANARTDATCRAALEFLAHHSPRELIQWTKYRPLPDGDWLRVLLVTAALQI</sequence>
<accession>A0A4R3UQ69</accession>
<evidence type="ECO:0000313" key="2">
    <source>
        <dbReference type="Proteomes" id="UP000295110"/>
    </source>
</evidence>